<sequence length="349" mass="38735">MASPRHPVSAHAVALVQMDRLQTFAFSVCWSDNSDTFVRRSWDEFRQLQKTLKKTFPVEAGLLRRSEQVLPKLPDAPLLTRRGHTGRGLVRLRLLDTYVRALLATSEHILRSSALHGFFVPKPLDLEPMLPPGSLVILPTPEEPLSQPRGSLAIHSLEAQSIPCVQPFHTLDIRDRPFHTKAQEILDILLRHPSGWWLVENKDQQVAWFPAPYLEEVATGQGQESGLALQGSGRQFCTTQAYEGSRSDELSVPSGARVHVLETSDRGWWLCRYNGQIGLLPAMSLQPEGLGSLLGRPGFPDSAGADKVAEDRTVPPVVPTRPCMSAIQSRCCSITRRALGQEQGTRVPR</sequence>
<comment type="subcellular location">
    <subcellularLocation>
        <location evidence="1">Cell membrane</location>
        <topology evidence="1">Peripheral membrane protein</topology>
        <orientation evidence="1">Cytoplasmic side</orientation>
    </subcellularLocation>
</comment>
<evidence type="ECO:0000259" key="10">
    <source>
        <dbReference type="PROSITE" id="PS50002"/>
    </source>
</evidence>
<dbReference type="FunFam" id="2.30.30.40:FF:000219">
    <property type="entry name" value="NADPH oxidase organizer 1"/>
    <property type="match status" value="1"/>
</dbReference>
<protein>
    <recommendedName>
        <fullName evidence="8">NADPH oxidase organizer 1</fullName>
    </recommendedName>
</protein>
<dbReference type="Pfam" id="PF00018">
    <property type="entry name" value="SH3_1"/>
    <property type="match status" value="1"/>
</dbReference>
<dbReference type="SMART" id="SM00326">
    <property type="entry name" value="SH3"/>
    <property type="match status" value="2"/>
</dbReference>
<dbReference type="PANTHER" id="PTHR15706">
    <property type="entry name" value="SH3 MULTIPLE DOMAIN"/>
    <property type="match status" value="1"/>
</dbReference>
<organism evidence="12 13">
    <name type="scientific">Mus caroli</name>
    <name type="common">Ryukyu mouse</name>
    <name type="synonym">Ricefield mouse</name>
    <dbReference type="NCBI Taxonomy" id="10089"/>
    <lineage>
        <taxon>Eukaryota</taxon>
        <taxon>Metazoa</taxon>
        <taxon>Chordata</taxon>
        <taxon>Craniata</taxon>
        <taxon>Vertebrata</taxon>
        <taxon>Euteleostomi</taxon>
        <taxon>Mammalia</taxon>
        <taxon>Eutheria</taxon>
        <taxon>Euarchontoglires</taxon>
        <taxon>Glires</taxon>
        <taxon>Rodentia</taxon>
        <taxon>Myomorpha</taxon>
        <taxon>Muroidea</taxon>
        <taxon>Muridae</taxon>
        <taxon>Murinae</taxon>
        <taxon>Mus</taxon>
        <taxon>Mus</taxon>
    </lineage>
</organism>
<evidence type="ECO:0000256" key="6">
    <source>
        <dbReference type="ARBA" id="ARBA00023136"/>
    </source>
</evidence>
<dbReference type="Proteomes" id="UP000515126">
    <property type="component" value="Chromosome 17"/>
</dbReference>
<evidence type="ECO:0000256" key="2">
    <source>
        <dbReference type="ARBA" id="ARBA00022443"/>
    </source>
</evidence>
<evidence type="ECO:0000256" key="4">
    <source>
        <dbReference type="ARBA" id="ARBA00022737"/>
    </source>
</evidence>
<evidence type="ECO:0000256" key="1">
    <source>
        <dbReference type="ARBA" id="ARBA00004413"/>
    </source>
</evidence>
<dbReference type="InterPro" id="IPR036028">
    <property type="entry name" value="SH3-like_dom_sf"/>
</dbReference>
<dbReference type="GeneID" id="110283638"/>
<dbReference type="PROSITE" id="PS50195">
    <property type="entry name" value="PX"/>
    <property type="match status" value="1"/>
</dbReference>
<evidence type="ECO:0000256" key="3">
    <source>
        <dbReference type="ARBA" id="ARBA00022475"/>
    </source>
</evidence>
<dbReference type="AlphaFoldDB" id="A0A6P5NSP9"/>
<dbReference type="Gene3D" id="2.30.30.40">
    <property type="entry name" value="SH3 Domains"/>
    <property type="match status" value="2"/>
</dbReference>
<evidence type="ECO:0000256" key="5">
    <source>
        <dbReference type="ARBA" id="ARBA00023121"/>
    </source>
</evidence>
<dbReference type="SUPFAM" id="SSF50044">
    <property type="entry name" value="SH3-domain"/>
    <property type="match status" value="2"/>
</dbReference>
<keyword evidence="4" id="KW-0677">Repeat</keyword>
<dbReference type="InterPro" id="IPR035758">
    <property type="entry name" value="NoxO1_SH3_2"/>
</dbReference>
<dbReference type="GO" id="GO:0042554">
    <property type="term" value="P:superoxide anion generation"/>
    <property type="evidence" value="ECO:0007669"/>
    <property type="project" value="TreeGrafter"/>
</dbReference>
<keyword evidence="2 9" id="KW-0728">SH3 domain</keyword>
<dbReference type="CDD" id="cd12024">
    <property type="entry name" value="SH3_NoxO1_2"/>
    <property type="match status" value="1"/>
</dbReference>
<reference evidence="13" key="1">
    <citation type="submission" date="2025-08" db="UniProtKB">
        <authorList>
            <consortium name="RefSeq"/>
        </authorList>
    </citation>
    <scope>IDENTIFICATION</scope>
</reference>
<dbReference type="Pfam" id="PF00787">
    <property type="entry name" value="PX"/>
    <property type="match status" value="1"/>
</dbReference>
<dbReference type="PROSITE" id="PS50002">
    <property type="entry name" value="SH3"/>
    <property type="match status" value="2"/>
</dbReference>
<evidence type="ECO:0000256" key="9">
    <source>
        <dbReference type="PROSITE-ProRule" id="PRU00192"/>
    </source>
</evidence>
<dbReference type="FunFam" id="2.30.30.40:FF:000238">
    <property type="entry name" value="NADPH oxidase organizer 1"/>
    <property type="match status" value="1"/>
</dbReference>
<feature type="domain" description="SH3" evidence="10">
    <location>
        <begin position="231"/>
        <end position="290"/>
    </location>
</feature>
<accession>A0A6P5NSP9</accession>
<dbReference type="CTD" id="124056"/>
<name>A0A6P5NSP9_MUSCR</name>
<dbReference type="FunFam" id="3.30.1520.10:FF:000040">
    <property type="entry name" value="NADPH oxidase organizer 1"/>
    <property type="match status" value="1"/>
</dbReference>
<dbReference type="GO" id="GO:0035091">
    <property type="term" value="F:phosphatidylinositol binding"/>
    <property type="evidence" value="ECO:0007669"/>
    <property type="project" value="InterPro"/>
</dbReference>
<dbReference type="InterPro" id="IPR001452">
    <property type="entry name" value="SH3_domain"/>
</dbReference>
<dbReference type="InterPro" id="IPR036871">
    <property type="entry name" value="PX_dom_sf"/>
</dbReference>
<dbReference type="GO" id="GO:0043020">
    <property type="term" value="C:NADPH oxidase complex"/>
    <property type="evidence" value="ECO:0007669"/>
    <property type="project" value="Ensembl"/>
</dbReference>
<evidence type="ECO:0000256" key="8">
    <source>
        <dbReference type="ARBA" id="ARBA00073434"/>
    </source>
</evidence>
<dbReference type="GO" id="GO:0005737">
    <property type="term" value="C:cytoplasm"/>
    <property type="evidence" value="ECO:0007669"/>
    <property type="project" value="TreeGrafter"/>
</dbReference>
<dbReference type="Gene3D" id="3.30.1520.10">
    <property type="entry name" value="Phox-like domain"/>
    <property type="match status" value="1"/>
</dbReference>
<keyword evidence="12" id="KW-1185">Reference proteome</keyword>
<dbReference type="RefSeq" id="XP_021004698.1">
    <property type="nucleotide sequence ID" value="XM_021149039.1"/>
</dbReference>
<evidence type="ECO:0000256" key="7">
    <source>
        <dbReference type="ARBA" id="ARBA00059981"/>
    </source>
</evidence>
<dbReference type="PANTHER" id="PTHR15706:SF10">
    <property type="entry name" value="NADPH OXIDASE ORGANIZER 1"/>
    <property type="match status" value="1"/>
</dbReference>
<dbReference type="SUPFAM" id="SSF64268">
    <property type="entry name" value="PX domain"/>
    <property type="match status" value="1"/>
</dbReference>
<evidence type="ECO:0000313" key="12">
    <source>
        <dbReference type="Proteomes" id="UP000515126"/>
    </source>
</evidence>
<feature type="domain" description="PX" evidence="11">
    <location>
        <begin position="1"/>
        <end position="126"/>
    </location>
</feature>
<dbReference type="InterPro" id="IPR001683">
    <property type="entry name" value="PX_dom"/>
</dbReference>
<keyword evidence="6" id="KW-0472">Membrane</keyword>
<dbReference type="GO" id="GO:0016176">
    <property type="term" value="F:superoxide-generating NADPH oxidase activator activity"/>
    <property type="evidence" value="ECO:0007669"/>
    <property type="project" value="Ensembl"/>
</dbReference>
<keyword evidence="5" id="KW-0446">Lipid-binding</keyword>
<gene>
    <name evidence="13" type="primary">Noxo1</name>
</gene>
<feature type="domain" description="SH3" evidence="10">
    <location>
        <begin position="160"/>
        <end position="219"/>
    </location>
</feature>
<dbReference type="GO" id="GO:0019899">
    <property type="term" value="F:enzyme binding"/>
    <property type="evidence" value="ECO:0007669"/>
    <property type="project" value="Ensembl"/>
</dbReference>
<dbReference type="InterPro" id="IPR051228">
    <property type="entry name" value="NADPH_Oxidase/PX-Domain"/>
</dbReference>
<keyword evidence="3" id="KW-1003">Cell membrane</keyword>
<comment type="function">
    <text evidence="7">Constitutively potentiates the superoxide-generating activity of NOX1 and NOX3 and is required for the biogenesis of otoconia/otolith, which are crystalline structures of the inner ear involved in the perception of gravity. Isoform 3 is more potent than isoform 1 in activating NOX3. Together with NOXA1, may also substitute to NCF1/p47phox and NCF2/p67phox in supporting the phagocyte NOX2/gp91phox superoxide-generating activity.</text>
</comment>
<dbReference type="KEGG" id="mcal:110283638"/>
<evidence type="ECO:0000259" key="11">
    <source>
        <dbReference type="PROSITE" id="PS50195"/>
    </source>
</evidence>
<evidence type="ECO:0000313" key="13">
    <source>
        <dbReference type="RefSeq" id="XP_021004698.1"/>
    </source>
</evidence>
<dbReference type="GO" id="GO:0022617">
    <property type="term" value="P:extracellular matrix disassembly"/>
    <property type="evidence" value="ECO:0007669"/>
    <property type="project" value="Ensembl"/>
</dbReference>
<proteinExistence type="predicted"/>